<dbReference type="AlphaFoldDB" id="A0A8D4VNE3"/>
<feature type="compositionally biased region" description="Acidic residues" evidence="1">
    <location>
        <begin position="183"/>
        <end position="198"/>
    </location>
</feature>
<keyword evidence="3" id="KW-1185">Reference proteome</keyword>
<accession>A0A8D4VNE3</accession>
<feature type="region of interest" description="Disordered" evidence="1">
    <location>
        <begin position="169"/>
        <end position="198"/>
    </location>
</feature>
<protein>
    <recommendedName>
        <fullName evidence="4">Periplasmic ligand-binding sensor protein</fullName>
    </recommendedName>
</protein>
<reference evidence="2" key="1">
    <citation type="submission" date="2019-06" db="EMBL/GenBank/DDBJ databases">
        <title>Complete genome sequence of Methylogaea oryzae strain JCM16910.</title>
        <authorList>
            <person name="Asakawa S."/>
        </authorList>
    </citation>
    <scope>NUCLEOTIDE SEQUENCE</scope>
    <source>
        <strain evidence="2">E10</strain>
    </source>
</reference>
<dbReference type="Proteomes" id="UP000824988">
    <property type="component" value="Chromosome"/>
</dbReference>
<evidence type="ECO:0000313" key="2">
    <source>
        <dbReference type="EMBL" id="BBL69550.1"/>
    </source>
</evidence>
<evidence type="ECO:0000313" key="3">
    <source>
        <dbReference type="Proteomes" id="UP000824988"/>
    </source>
</evidence>
<gene>
    <name evidence="2" type="ORF">MoryE10_01560</name>
</gene>
<sequence length="198" mass="20588">MTPQEQQALEKFLGHLVQAPATAKDPQADGLIQAALAKQPDAAYLLVQRAMLLEQALEQAKAQIAQLQSQAGGSGFLPRNNPWLAGAPTAQPGAMPTAQPATAPVSGGGASSFLGNVATTAAGVVAGSFLFQGLEHMLHPQHGGWMADDGFRGGETVEETTVINNYYGDAQPDDQPGAMDLVDFADDGDTSDDDSSWI</sequence>
<proteinExistence type="predicted"/>
<evidence type="ECO:0008006" key="4">
    <source>
        <dbReference type="Google" id="ProtNLM"/>
    </source>
</evidence>
<organism evidence="2 3">
    <name type="scientific">Methylogaea oryzae</name>
    <dbReference type="NCBI Taxonomy" id="1295382"/>
    <lineage>
        <taxon>Bacteria</taxon>
        <taxon>Pseudomonadati</taxon>
        <taxon>Pseudomonadota</taxon>
        <taxon>Gammaproteobacteria</taxon>
        <taxon>Methylococcales</taxon>
        <taxon>Methylococcaceae</taxon>
        <taxon>Methylogaea</taxon>
    </lineage>
</organism>
<dbReference type="InterPro" id="IPR018648">
    <property type="entry name" value="DUF2076"/>
</dbReference>
<name>A0A8D4VNE3_9GAMM</name>
<dbReference type="RefSeq" id="WP_221047919.1">
    <property type="nucleotide sequence ID" value="NZ_AP019782.1"/>
</dbReference>
<dbReference type="KEGG" id="moz:MoryE10_01560"/>
<dbReference type="EMBL" id="AP019782">
    <property type="protein sequence ID" value="BBL69550.1"/>
    <property type="molecule type" value="Genomic_DNA"/>
</dbReference>
<dbReference type="Pfam" id="PF09849">
    <property type="entry name" value="DUF2076"/>
    <property type="match status" value="2"/>
</dbReference>
<evidence type="ECO:0000256" key="1">
    <source>
        <dbReference type="SAM" id="MobiDB-lite"/>
    </source>
</evidence>